<evidence type="ECO:0000313" key="4">
    <source>
        <dbReference type="EnsemblMetazoa" id="GPPI046443-PA"/>
    </source>
</evidence>
<keyword evidence="1" id="KW-1015">Disulfide bond</keyword>
<dbReference type="Gene3D" id="2.40.10.10">
    <property type="entry name" value="Trypsin-like serine proteases"/>
    <property type="match status" value="2"/>
</dbReference>
<dbReference type="InterPro" id="IPR009003">
    <property type="entry name" value="Peptidase_S1_PA"/>
</dbReference>
<evidence type="ECO:0000313" key="5">
    <source>
        <dbReference type="Proteomes" id="UP000092460"/>
    </source>
</evidence>
<proteinExistence type="predicted"/>
<protein>
    <recommendedName>
        <fullName evidence="3">Peptidase S1 domain-containing protein</fullName>
    </recommendedName>
</protein>
<keyword evidence="5" id="KW-1185">Reference proteome</keyword>
<dbReference type="InterPro" id="IPR001254">
    <property type="entry name" value="Trypsin_dom"/>
</dbReference>
<dbReference type="EnsemblMetazoa" id="GPPI046443-RA">
    <property type="protein sequence ID" value="GPPI046443-PA"/>
    <property type="gene ID" value="GPPI046443"/>
</dbReference>
<name>A0A1B0C191_9MUSC</name>
<organism evidence="4 5">
    <name type="scientific">Glossina palpalis gambiensis</name>
    <dbReference type="NCBI Taxonomy" id="67801"/>
    <lineage>
        <taxon>Eukaryota</taxon>
        <taxon>Metazoa</taxon>
        <taxon>Ecdysozoa</taxon>
        <taxon>Arthropoda</taxon>
        <taxon>Hexapoda</taxon>
        <taxon>Insecta</taxon>
        <taxon>Pterygota</taxon>
        <taxon>Neoptera</taxon>
        <taxon>Endopterygota</taxon>
        <taxon>Diptera</taxon>
        <taxon>Brachycera</taxon>
        <taxon>Muscomorpha</taxon>
        <taxon>Hippoboscoidea</taxon>
        <taxon>Glossinidae</taxon>
        <taxon>Glossina</taxon>
    </lineage>
</organism>
<evidence type="ECO:0000256" key="1">
    <source>
        <dbReference type="ARBA" id="ARBA00023157"/>
    </source>
</evidence>
<feature type="signal peptide" evidence="2">
    <location>
        <begin position="1"/>
        <end position="21"/>
    </location>
</feature>
<evidence type="ECO:0000259" key="3">
    <source>
        <dbReference type="SMART" id="SM00020"/>
    </source>
</evidence>
<dbReference type="STRING" id="67801.A0A1B0C191"/>
<dbReference type="AlphaFoldDB" id="A0A1B0C191"/>
<feature type="domain" description="Peptidase S1" evidence="3">
    <location>
        <begin position="273"/>
        <end position="471"/>
    </location>
</feature>
<dbReference type="SMART" id="SM00020">
    <property type="entry name" value="Tryp_SPc"/>
    <property type="match status" value="1"/>
</dbReference>
<dbReference type="Pfam" id="PF00089">
    <property type="entry name" value="Trypsin"/>
    <property type="match status" value="1"/>
</dbReference>
<dbReference type="GO" id="GO:0004252">
    <property type="term" value="F:serine-type endopeptidase activity"/>
    <property type="evidence" value="ECO:0007669"/>
    <property type="project" value="InterPro"/>
</dbReference>
<dbReference type="Proteomes" id="UP000092460">
    <property type="component" value="Unassembled WGS sequence"/>
</dbReference>
<dbReference type="VEuPathDB" id="VectorBase:GPPI046443"/>
<reference evidence="4" key="2">
    <citation type="submission" date="2020-05" db="UniProtKB">
        <authorList>
            <consortium name="EnsemblMetazoa"/>
        </authorList>
    </citation>
    <scope>IDENTIFICATION</scope>
    <source>
        <strain evidence="4">IAEA</strain>
    </source>
</reference>
<sequence>MLYFRYLWILIIINNSRIVCSSRRCAADPSMKSNFSKRIVQLKYTSDYRETNYYCGVVLSNCIILTLMLPPKPVPRGEVLCDEASISGSKNSLSDADFSPALISFSKGKQFSDNKYSSPQAALIRTNTKLPNYLEKWKLPEREFNEMRECRVISKRSSAGDLVEYEAKVLSKGQCRKLLPDQEDDAICIDVNSCRYSHCELFPSGALFVCNDALVGLVKKGEPCEPHKPRAVTNLYRLRPWLERTMKNLTRMQLQSKFAKHLAYLEFRSHRNPLVGGLGIILSKNLILTACGPNLKKIKNAEGVAVYGLKVTKRELPKNQTCHWNNIINFQHFEDIPDPKKAQLAIIKVDKDMELDAKNAAPFSLPIHPPEIHAKCVVVHTMFRENEPIIETDVIIVDRERCREQLPGLYEYSICVQIAQPTDDFQQCDVFKPGSPLVCDGKLAGIVNFDIQCDSTKPRPCAMVNKYNKWIKKSMSVLRNMATRGPRLQNDSTCLLILIIFRQYYVKSLHMNMNA</sequence>
<reference evidence="5" key="1">
    <citation type="submission" date="2015-01" db="EMBL/GenBank/DDBJ databases">
        <authorList>
            <person name="Aksoy S."/>
            <person name="Warren W."/>
            <person name="Wilson R.K."/>
        </authorList>
    </citation>
    <scope>NUCLEOTIDE SEQUENCE [LARGE SCALE GENOMIC DNA]</scope>
    <source>
        <strain evidence="5">IAEA</strain>
    </source>
</reference>
<dbReference type="PANTHER" id="PTHR24271:SF50">
    <property type="match status" value="1"/>
</dbReference>
<feature type="chain" id="PRO_5008405373" description="Peptidase S1 domain-containing protein" evidence="2">
    <location>
        <begin position="22"/>
        <end position="515"/>
    </location>
</feature>
<dbReference type="SUPFAM" id="SSF50494">
    <property type="entry name" value="Trypsin-like serine proteases"/>
    <property type="match status" value="2"/>
</dbReference>
<evidence type="ECO:0000256" key="2">
    <source>
        <dbReference type="SAM" id="SignalP"/>
    </source>
</evidence>
<dbReference type="EMBL" id="JXJN01023937">
    <property type="status" value="NOT_ANNOTATED_CDS"/>
    <property type="molecule type" value="Genomic_DNA"/>
</dbReference>
<dbReference type="InterPro" id="IPR043504">
    <property type="entry name" value="Peptidase_S1_PA_chymotrypsin"/>
</dbReference>
<keyword evidence="2" id="KW-0732">Signal</keyword>
<dbReference type="GO" id="GO:0006508">
    <property type="term" value="P:proteolysis"/>
    <property type="evidence" value="ECO:0007669"/>
    <property type="project" value="InterPro"/>
</dbReference>
<dbReference type="PANTHER" id="PTHR24271">
    <property type="entry name" value="KALLIKREIN-RELATED"/>
    <property type="match status" value="1"/>
</dbReference>
<accession>A0A1B0C191</accession>